<dbReference type="HOGENOM" id="CLU_025908_4_1_9"/>
<organism evidence="4 5">
    <name type="scientific">Clostridium kluyveri (strain NBRC 12016)</name>
    <dbReference type="NCBI Taxonomy" id="583346"/>
    <lineage>
        <taxon>Bacteria</taxon>
        <taxon>Bacillati</taxon>
        <taxon>Bacillota</taxon>
        <taxon>Clostridia</taxon>
        <taxon>Eubacteriales</taxon>
        <taxon>Clostridiaceae</taxon>
        <taxon>Clostridium</taxon>
    </lineage>
</organism>
<dbReference type="InterPro" id="IPR050273">
    <property type="entry name" value="GppA/Ppx_hydrolase"/>
</dbReference>
<dbReference type="EMBL" id="AP009049">
    <property type="protein sequence ID" value="BAH07033.1"/>
    <property type="molecule type" value="Genomic_DNA"/>
</dbReference>
<dbReference type="InterPro" id="IPR003695">
    <property type="entry name" value="Ppx_GppA_N"/>
</dbReference>
<name>B9E3F8_CLOK1</name>
<dbReference type="SUPFAM" id="SSF53067">
    <property type="entry name" value="Actin-like ATPase domain"/>
    <property type="match status" value="2"/>
</dbReference>
<dbReference type="SUPFAM" id="SSF109604">
    <property type="entry name" value="HD-domain/PDEase-like"/>
    <property type="match status" value="1"/>
</dbReference>
<dbReference type="PANTHER" id="PTHR30005:SF0">
    <property type="entry name" value="RETROGRADE REGULATION PROTEIN 2"/>
    <property type="match status" value="1"/>
</dbReference>
<dbReference type="InterPro" id="IPR043129">
    <property type="entry name" value="ATPase_NBD"/>
</dbReference>
<dbReference type="Gene3D" id="1.10.3210.10">
    <property type="entry name" value="Hypothetical protein af1432"/>
    <property type="match status" value="1"/>
</dbReference>
<dbReference type="InterPro" id="IPR048950">
    <property type="entry name" value="Ppx_GppA_C"/>
</dbReference>
<gene>
    <name evidence="4" type="ordered locus">CKR_1982</name>
</gene>
<evidence type="ECO:0000256" key="1">
    <source>
        <dbReference type="ARBA" id="ARBA00007125"/>
    </source>
</evidence>
<accession>B9E3F8</accession>
<dbReference type="Gene3D" id="3.30.420.150">
    <property type="entry name" value="Exopolyphosphatase. Domain 2"/>
    <property type="match status" value="1"/>
</dbReference>
<protein>
    <recommendedName>
        <fullName evidence="6">Exopolyphosphatase</fullName>
    </recommendedName>
</protein>
<evidence type="ECO:0000313" key="4">
    <source>
        <dbReference type="EMBL" id="BAH07033.1"/>
    </source>
</evidence>
<sequence>MLYMRRFCMMTGILNEPIAVIDVGSNYLRMSITQVDEKTNIKILESVIKPTQNGRDTFISGRISINTIHETCDTLKGFVNLMKDYNVRHYKAVSTSGIREAENKQYVLEKIRLRVGINVQAITAAEERFFMLKAIRKHFLKSNFKILKNTLIVNVTSGGLEMLIYKKNQLKFAEYKKLGALRLKENLWELEKKTLHFSKVMEQHIESKLYLLKDVILKYETDCFIGLGGELKTVIKMIEGLNKSNDESINKDFILKENFLELYHKIKDMSEDELMFTYNLSKKETELLMPSISIFYYFFKITNSDRIYIPKISLWQGILYDLVDELMGTTGKEESFRDIISSVWHIGNKYGINKPHAAFVEKISLSIFDQTYKLHKLGYKERMYLQVASILHDVGNIINNTYHHIHSYTIIKNQDILGFSSKEIDLIANIARYHSYEIPMRAHNSYQVLDDKSKIIVSTLAAILKLAECLDSSHLQKIKKLKLVLSGETLFFNLESEDEIILEEWNFKKNVDFFEEVVGVRPII</sequence>
<feature type="domain" description="Ppx/GppA phosphatase C-terminal" evidence="3">
    <location>
        <begin position="342"/>
        <end position="499"/>
    </location>
</feature>
<dbReference type="AlphaFoldDB" id="B9E3F8"/>
<evidence type="ECO:0008006" key="6">
    <source>
        <dbReference type="Google" id="ProtNLM"/>
    </source>
</evidence>
<dbReference type="Pfam" id="PF02541">
    <property type="entry name" value="Ppx-GppA"/>
    <property type="match status" value="1"/>
</dbReference>
<feature type="domain" description="Ppx/GppA phosphatase N-terminal" evidence="2">
    <location>
        <begin position="56"/>
        <end position="324"/>
    </location>
</feature>
<dbReference type="Gene3D" id="3.30.420.40">
    <property type="match status" value="1"/>
</dbReference>
<reference evidence="5" key="1">
    <citation type="submission" date="2005-09" db="EMBL/GenBank/DDBJ databases">
        <title>Complete genome sequence of Clostridium kluyveri and comparative genomics of Clostridia species.</title>
        <authorList>
            <person name="Inui M."/>
            <person name="Nonaka H."/>
            <person name="Shinoda Y."/>
            <person name="Ikenaga Y."/>
            <person name="Abe M."/>
            <person name="Naito K."/>
            <person name="Vertes A.A."/>
            <person name="Yukawa H."/>
        </authorList>
    </citation>
    <scope>NUCLEOTIDE SEQUENCE [LARGE SCALE GENOMIC DNA]</scope>
    <source>
        <strain evidence="5">NBRC 12016</strain>
    </source>
</reference>
<dbReference type="KEGG" id="ckr:CKR_1982"/>
<dbReference type="PANTHER" id="PTHR30005">
    <property type="entry name" value="EXOPOLYPHOSPHATASE"/>
    <property type="match status" value="1"/>
</dbReference>
<evidence type="ECO:0000313" key="5">
    <source>
        <dbReference type="Proteomes" id="UP000007969"/>
    </source>
</evidence>
<comment type="similarity">
    <text evidence="1">Belongs to the GppA/Ppx family.</text>
</comment>
<dbReference type="GO" id="GO:0016462">
    <property type="term" value="F:pyrophosphatase activity"/>
    <property type="evidence" value="ECO:0007669"/>
    <property type="project" value="TreeGrafter"/>
</dbReference>
<proteinExistence type="inferred from homology"/>
<evidence type="ECO:0000259" key="3">
    <source>
        <dbReference type="Pfam" id="PF21447"/>
    </source>
</evidence>
<dbReference type="CDD" id="cd24006">
    <property type="entry name" value="ASKHA_NBD_PPX_GppA"/>
    <property type="match status" value="1"/>
</dbReference>
<evidence type="ECO:0000259" key="2">
    <source>
        <dbReference type="Pfam" id="PF02541"/>
    </source>
</evidence>
<dbReference type="Pfam" id="PF21447">
    <property type="entry name" value="Ppx-GppA_III"/>
    <property type="match status" value="1"/>
</dbReference>
<dbReference type="Proteomes" id="UP000007969">
    <property type="component" value="Chromosome"/>
</dbReference>